<dbReference type="InterPro" id="IPR027417">
    <property type="entry name" value="P-loop_NTPase"/>
</dbReference>
<dbReference type="NCBIfam" id="TIGR00231">
    <property type="entry name" value="small_GTP"/>
    <property type="match status" value="1"/>
</dbReference>
<dbReference type="RefSeq" id="WP_058458336.1">
    <property type="nucleotide sequence ID" value="NZ_CAAAIY010000014.1"/>
</dbReference>
<comment type="similarity">
    <text evidence="1">Belongs to the small GTPase superfamily. Rab family.</text>
</comment>
<gene>
    <name evidence="2" type="ORF">Lboz_0644</name>
</gene>
<dbReference type="Gene3D" id="3.40.50.300">
    <property type="entry name" value="P-loop containing nucleotide triphosphate hydrolases"/>
    <property type="match status" value="1"/>
</dbReference>
<dbReference type="EMBL" id="LNXU01000007">
    <property type="protein sequence ID" value="KTC75816.1"/>
    <property type="molecule type" value="Genomic_DNA"/>
</dbReference>
<evidence type="ECO:0000256" key="1">
    <source>
        <dbReference type="ARBA" id="ARBA00006270"/>
    </source>
</evidence>
<comment type="caution">
    <text evidence="2">The sequence shown here is derived from an EMBL/GenBank/DDBJ whole genome shotgun (WGS) entry which is preliminary data.</text>
</comment>
<accession>A0A0W0RXM7</accession>
<organism evidence="2 3">
    <name type="scientific">Legionella bozemanae</name>
    <name type="common">Fluoribacter bozemanae</name>
    <dbReference type="NCBI Taxonomy" id="447"/>
    <lineage>
        <taxon>Bacteria</taxon>
        <taxon>Pseudomonadati</taxon>
        <taxon>Pseudomonadota</taxon>
        <taxon>Gammaproteobacteria</taxon>
        <taxon>Legionellales</taxon>
        <taxon>Legionellaceae</taxon>
        <taxon>Legionella</taxon>
    </lineage>
</organism>
<dbReference type="SMART" id="SM00174">
    <property type="entry name" value="RHO"/>
    <property type="match status" value="1"/>
</dbReference>
<dbReference type="OrthoDB" id="5651305at2"/>
<reference evidence="2 3" key="1">
    <citation type="submission" date="2015-11" db="EMBL/GenBank/DDBJ databases">
        <title>Genomic analysis of 38 Legionella species identifies large and diverse effector repertoires.</title>
        <authorList>
            <person name="Burstein D."/>
            <person name="Amaro F."/>
            <person name="Zusman T."/>
            <person name="Lifshitz Z."/>
            <person name="Cohen O."/>
            <person name="Gilbert J.A."/>
            <person name="Pupko T."/>
            <person name="Shuman H.A."/>
            <person name="Segal G."/>
        </authorList>
    </citation>
    <scope>NUCLEOTIDE SEQUENCE [LARGE SCALE GENOMIC DNA]</scope>
    <source>
        <strain evidence="2 3">WIGA</strain>
    </source>
</reference>
<dbReference type="PATRIC" id="fig|447.4.peg.691"/>
<dbReference type="PROSITE" id="PS51419">
    <property type="entry name" value="RAB"/>
    <property type="match status" value="1"/>
</dbReference>
<evidence type="ECO:0000313" key="2">
    <source>
        <dbReference type="EMBL" id="KTC75816.1"/>
    </source>
</evidence>
<dbReference type="SMART" id="SM00176">
    <property type="entry name" value="RAN"/>
    <property type="match status" value="1"/>
</dbReference>
<dbReference type="SMART" id="SM00175">
    <property type="entry name" value="RAB"/>
    <property type="match status" value="1"/>
</dbReference>
<dbReference type="InterPro" id="IPR005225">
    <property type="entry name" value="Small_GTP-bd"/>
</dbReference>
<dbReference type="CDD" id="cd00154">
    <property type="entry name" value="Rab"/>
    <property type="match status" value="1"/>
</dbReference>
<dbReference type="GO" id="GO:0005525">
    <property type="term" value="F:GTP binding"/>
    <property type="evidence" value="ECO:0007669"/>
    <property type="project" value="InterPro"/>
</dbReference>
<dbReference type="SUPFAM" id="SSF52540">
    <property type="entry name" value="P-loop containing nucleoside triphosphate hydrolases"/>
    <property type="match status" value="1"/>
</dbReference>
<dbReference type="AlphaFoldDB" id="A0A0W0RXM7"/>
<dbReference type="Pfam" id="PF00071">
    <property type="entry name" value="Ras"/>
    <property type="match status" value="1"/>
</dbReference>
<evidence type="ECO:0000313" key="3">
    <source>
        <dbReference type="Proteomes" id="UP000054695"/>
    </source>
</evidence>
<dbReference type="InterPro" id="IPR050209">
    <property type="entry name" value="Rab_GTPases_membrane_traffic"/>
</dbReference>
<keyword evidence="3" id="KW-1185">Reference proteome</keyword>
<dbReference type="InterPro" id="IPR001806">
    <property type="entry name" value="Small_GTPase"/>
</dbReference>
<dbReference type="PANTHER" id="PTHR47979">
    <property type="entry name" value="DRAB11-RELATED"/>
    <property type="match status" value="1"/>
</dbReference>
<protein>
    <submittedName>
        <fullName evidence="2">Ras family GTPase</fullName>
    </submittedName>
</protein>
<sequence>MKTKLGLFGTNIELKEIRTQEEKRIPSFKVIFVGDVCGKTSLLKTLTSGKYPTNIRATTGVNFYHKVIEFKENKINLHIWDIPGTARYGNLCRFYFKETDIAIIGFDLTRKVTFHGAMKWLEEMNHHLDRNCLGKIILVGLKSDAEPDEELEIKALNRFVKNNNLFYMTASAKAGENIEELFLQAVTLKVESSYLKEEPLITHQVDDYQSDSRCVIL</sequence>
<dbReference type="GO" id="GO:0003924">
    <property type="term" value="F:GTPase activity"/>
    <property type="evidence" value="ECO:0007669"/>
    <property type="project" value="InterPro"/>
</dbReference>
<name>A0A0W0RXM7_LEGBO</name>
<dbReference type="STRING" id="447.Lboz_0644"/>
<dbReference type="SMART" id="SM00173">
    <property type="entry name" value="RAS"/>
    <property type="match status" value="1"/>
</dbReference>
<dbReference type="Proteomes" id="UP000054695">
    <property type="component" value="Unassembled WGS sequence"/>
</dbReference>
<dbReference type="PRINTS" id="PR00449">
    <property type="entry name" value="RASTRNSFRMNG"/>
</dbReference>
<proteinExistence type="inferred from homology"/>